<proteinExistence type="predicted"/>
<protein>
    <recommendedName>
        <fullName evidence="2">LysM domain-containing protein</fullName>
    </recommendedName>
</protein>
<accession>A0A2M6XCB4</accession>
<evidence type="ECO:0000313" key="3">
    <source>
        <dbReference type="EMBL" id="PIU03328.1"/>
    </source>
</evidence>
<evidence type="ECO:0000256" key="1">
    <source>
        <dbReference type="SAM" id="Phobius"/>
    </source>
</evidence>
<dbReference type="InterPro" id="IPR018392">
    <property type="entry name" value="LysM"/>
</dbReference>
<dbReference type="InterPro" id="IPR050570">
    <property type="entry name" value="Cell_wall_metabolism_enzyme"/>
</dbReference>
<dbReference type="Pfam" id="PF01551">
    <property type="entry name" value="Peptidase_M23"/>
    <property type="match status" value="1"/>
</dbReference>
<dbReference type="GO" id="GO:0004222">
    <property type="term" value="F:metalloendopeptidase activity"/>
    <property type="evidence" value="ECO:0007669"/>
    <property type="project" value="TreeGrafter"/>
</dbReference>
<dbReference type="SMART" id="SM00257">
    <property type="entry name" value="LysM"/>
    <property type="match status" value="2"/>
</dbReference>
<keyword evidence="1" id="KW-0472">Membrane</keyword>
<keyword evidence="1" id="KW-1133">Transmembrane helix</keyword>
<dbReference type="EMBL" id="PEYO01000018">
    <property type="protein sequence ID" value="PIU03328.1"/>
    <property type="molecule type" value="Genomic_DNA"/>
</dbReference>
<feature type="transmembrane region" description="Helical" evidence="1">
    <location>
        <begin position="52"/>
        <end position="72"/>
    </location>
</feature>
<keyword evidence="1" id="KW-0812">Transmembrane</keyword>
<comment type="caution">
    <text evidence="3">The sequence shown here is derived from an EMBL/GenBank/DDBJ whole genome shotgun (WGS) entry which is preliminary data.</text>
</comment>
<dbReference type="Gene3D" id="3.10.350.10">
    <property type="entry name" value="LysM domain"/>
    <property type="match status" value="2"/>
</dbReference>
<evidence type="ECO:0000259" key="2">
    <source>
        <dbReference type="PROSITE" id="PS51782"/>
    </source>
</evidence>
<dbReference type="CDD" id="cd00118">
    <property type="entry name" value="LysM"/>
    <property type="match status" value="2"/>
</dbReference>
<dbReference type="CDD" id="cd12797">
    <property type="entry name" value="M23_peptidase"/>
    <property type="match status" value="1"/>
</dbReference>
<reference evidence="4" key="1">
    <citation type="submission" date="2017-09" db="EMBL/GenBank/DDBJ databases">
        <title>Depth-based differentiation of microbial function through sediment-hosted aquifers and enrichment of novel symbionts in the deep terrestrial subsurface.</title>
        <authorList>
            <person name="Probst A.J."/>
            <person name="Ladd B."/>
            <person name="Jarett J.K."/>
            <person name="Geller-Mcgrath D.E."/>
            <person name="Sieber C.M.K."/>
            <person name="Emerson J.B."/>
            <person name="Anantharaman K."/>
            <person name="Thomas B.C."/>
            <person name="Malmstrom R."/>
            <person name="Stieglmeier M."/>
            <person name="Klingl A."/>
            <person name="Woyke T."/>
            <person name="Ryan C.M."/>
            <person name="Banfield J.F."/>
        </authorList>
    </citation>
    <scope>NUCLEOTIDE SEQUENCE [LARGE SCALE GENOMIC DNA]</scope>
</reference>
<feature type="domain" description="LysM" evidence="2">
    <location>
        <begin position="116"/>
        <end position="160"/>
    </location>
</feature>
<sequence length="361" mass="39648">MKNLRKDLLAFFRLWYFYFYKRLRIAFLRFETGKNSLVEKLIFGRGKMVRPFIHTGMVGLVILGVLLAPIVASTFPGFAQENWHETPPPSAVLSAVTTEDSATTTLISTKPRSEVVDYKVESGDTLSLIGQKFGISIDTLRWANNLDTISSIKPGQTLKILPVTGVVHKVKKGETVYSIAKYYNTDTQGIVDFPFNTFADDENFTLIAGQDLVVPDGVMPKVTLWSPTYVAQKTPNAGSVTATGLFVWPVSGTISQRFSWYHKAIDIANNSYPPILAADSGVVSVPPYMAGGYGNYVMIDHGNGFVTLYGHLSKILVTNGQTVKRGDQIGIVGSSGRSTGPHLHFEIRRNGVGVDPMAYLK</sequence>
<dbReference type="Pfam" id="PF01476">
    <property type="entry name" value="LysM"/>
    <property type="match status" value="2"/>
</dbReference>
<feature type="domain" description="LysM" evidence="2">
    <location>
        <begin position="166"/>
        <end position="214"/>
    </location>
</feature>
<dbReference type="AlphaFoldDB" id="A0A2M6XCB4"/>
<dbReference type="InterPro" id="IPR016047">
    <property type="entry name" value="M23ase_b-sheet_dom"/>
</dbReference>
<name>A0A2M6XCB4_9BACT</name>
<dbReference type="SUPFAM" id="SSF54106">
    <property type="entry name" value="LysM domain"/>
    <property type="match status" value="2"/>
</dbReference>
<dbReference type="Gene3D" id="2.70.70.10">
    <property type="entry name" value="Glucose Permease (Domain IIA)"/>
    <property type="match status" value="1"/>
</dbReference>
<dbReference type="InterPro" id="IPR036779">
    <property type="entry name" value="LysM_dom_sf"/>
</dbReference>
<organism evidence="3 4">
    <name type="scientific">Candidatus Shapirobacteria bacterium CG08_land_8_20_14_0_20_39_18</name>
    <dbReference type="NCBI Taxonomy" id="1974883"/>
    <lineage>
        <taxon>Bacteria</taxon>
        <taxon>Candidatus Shapironibacteriota</taxon>
    </lineage>
</organism>
<dbReference type="PROSITE" id="PS51782">
    <property type="entry name" value="LYSM"/>
    <property type="match status" value="2"/>
</dbReference>
<dbReference type="InterPro" id="IPR011055">
    <property type="entry name" value="Dup_hybrid_motif"/>
</dbReference>
<dbReference type="PANTHER" id="PTHR21666:SF270">
    <property type="entry name" value="MUREIN HYDROLASE ACTIVATOR ENVC"/>
    <property type="match status" value="1"/>
</dbReference>
<evidence type="ECO:0000313" key="4">
    <source>
        <dbReference type="Proteomes" id="UP000228996"/>
    </source>
</evidence>
<dbReference type="SUPFAM" id="SSF51261">
    <property type="entry name" value="Duplicated hybrid motif"/>
    <property type="match status" value="1"/>
</dbReference>
<gene>
    <name evidence="3" type="ORF">COT44_03845</name>
</gene>
<dbReference type="Proteomes" id="UP000228996">
    <property type="component" value="Unassembled WGS sequence"/>
</dbReference>
<dbReference type="PANTHER" id="PTHR21666">
    <property type="entry name" value="PEPTIDASE-RELATED"/>
    <property type="match status" value="1"/>
</dbReference>